<evidence type="ECO:0000256" key="9">
    <source>
        <dbReference type="SAM" id="Phobius"/>
    </source>
</evidence>
<sequence length="674" mass="75520">MVLSVWPDYIGRRCPLKLSAEPFSKCVSVHVWMGNDGMESRQKLLCLCFYLECIIVSVSFSTNSANCTSSYSVPDPAPKFSLSLDQQSKSINVTLQPAERVPVYTRLCYRKNPKDCLMGQLPSTRITIDPSQSWSAVLDVPYLLPCLCVQVNLLNVRDVWNASSVTLYESSVTWSSPCHASYLRPSASLCWRQNEHLCTPVSNSTLQEVDDTQYLRYNISAVDKHLQMCVQFSLEGSRNIHCLFKSDMSSWEAHIGPGRQSLLVYLTSSVPAKFSAQLCILSETGCTSKGLAHSVRMVSVCVCVCTHRRYGMLAVAVLVFVVIVALLVILIHRLAKNGAAGWLSIQRPVLLVCSSEASAHLSAVFSLASILQGELCAPVRMALWDQSSQKQARAGTGVADLGPLPWLYGQWEEVHKAQGKVLIIWSPDANKSYEKWRVERAKSDGNKRRKEDGRTEMRHEKTGVDREHDWKVKERRLKKCRKDKAAVKEEFVKLFNNNEQDFQKDPSSVTGPVFIAALARLLGALQECKDHGAAFVYFQGLGHSRDIPKDFRGVPRYGLPQDFRALILGLGGMGTKSDQFRWHCSARLLSKLLSLWLAQRLAHRLRALLTQTETREKKTQGLRLKSSQEMMSGHSGLKLPPSVTMTRPGTLHEQEPLHRSPWKGEAFEAQVSLI</sequence>
<feature type="region of interest" description="Disordered" evidence="8">
    <location>
        <begin position="441"/>
        <end position="462"/>
    </location>
</feature>
<reference evidence="11" key="2">
    <citation type="submission" date="2025-08" db="UniProtKB">
        <authorList>
            <consortium name="Ensembl"/>
        </authorList>
    </citation>
    <scope>IDENTIFICATION</scope>
</reference>
<dbReference type="AlphaFoldDB" id="A0A667ZRK6"/>
<keyword evidence="7" id="KW-0325">Glycoprotein</keyword>
<keyword evidence="4 9" id="KW-1133">Transmembrane helix</keyword>
<dbReference type="GO" id="GO:0030368">
    <property type="term" value="F:interleukin-17 receptor activity"/>
    <property type="evidence" value="ECO:0007669"/>
    <property type="project" value="InterPro"/>
</dbReference>
<organism evidence="11 12">
    <name type="scientific">Myripristis murdjan</name>
    <name type="common">pinecone soldierfish</name>
    <dbReference type="NCBI Taxonomy" id="586833"/>
    <lineage>
        <taxon>Eukaryota</taxon>
        <taxon>Metazoa</taxon>
        <taxon>Chordata</taxon>
        <taxon>Craniata</taxon>
        <taxon>Vertebrata</taxon>
        <taxon>Euteleostomi</taxon>
        <taxon>Actinopterygii</taxon>
        <taxon>Neopterygii</taxon>
        <taxon>Teleostei</taxon>
        <taxon>Neoteleostei</taxon>
        <taxon>Acanthomorphata</taxon>
        <taxon>Holocentriformes</taxon>
        <taxon>Holocentridae</taxon>
        <taxon>Myripristis</taxon>
    </lineage>
</organism>
<evidence type="ECO:0000256" key="8">
    <source>
        <dbReference type="SAM" id="MobiDB-lite"/>
    </source>
</evidence>
<evidence type="ECO:0000256" key="6">
    <source>
        <dbReference type="ARBA" id="ARBA00023170"/>
    </source>
</evidence>
<accession>A0A667ZRK6</accession>
<evidence type="ECO:0000313" key="12">
    <source>
        <dbReference type="Proteomes" id="UP000472263"/>
    </source>
</evidence>
<dbReference type="InterPro" id="IPR039465">
    <property type="entry name" value="IL-17_rcpt-like"/>
</dbReference>
<keyword evidence="12" id="KW-1185">Reference proteome</keyword>
<dbReference type="InParanoid" id="A0A667ZRK6"/>
<dbReference type="GO" id="GO:0016020">
    <property type="term" value="C:membrane"/>
    <property type="evidence" value="ECO:0007669"/>
    <property type="project" value="UniProtKB-SubCell"/>
</dbReference>
<keyword evidence="2 9" id="KW-0812">Transmembrane</keyword>
<dbReference type="Proteomes" id="UP000472263">
    <property type="component" value="Chromosome 7"/>
</dbReference>
<proteinExistence type="predicted"/>
<evidence type="ECO:0000313" key="11">
    <source>
        <dbReference type="Ensembl" id="ENSMMDP00005035476.1"/>
    </source>
</evidence>
<feature type="transmembrane region" description="Helical" evidence="9">
    <location>
        <begin position="310"/>
        <end position="331"/>
    </location>
</feature>
<keyword evidence="5 9" id="KW-0472">Membrane</keyword>
<evidence type="ECO:0000256" key="4">
    <source>
        <dbReference type="ARBA" id="ARBA00022989"/>
    </source>
</evidence>
<evidence type="ECO:0000256" key="3">
    <source>
        <dbReference type="ARBA" id="ARBA00022729"/>
    </source>
</evidence>
<dbReference type="GeneTree" id="ENSGT00940000173299"/>
<keyword evidence="6" id="KW-0675">Receptor</keyword>
<dbReference type="PANTHER" id="PTHR15583">
    <property type="entry name" value="INTERLEUKIN-17 RECEPTOR"/>
    <property type="match status" value="1"/>
</dbReference>
<dbReference type="Ensembl" id="ENSMMDT00005036253.1">
    <property type="protein sequence ID" value="ENSMMDP00005035476.1"/>
    <property type="gene ID" value="ENSMMDG00005016675.1"/>
</dbReference>
<evidence type="ECO:0000256" key="1">
    <source>
        <dbReference type="ARBA" id="ARBA00004479"/>
    </source>
</evidence>
<reference evidence="11" key="1">
    <citation type="submission" date="2019-06" db="EMBL/GenBank/DDBJ databases">
        <authorList>
            <consortium name="Wellcome Sanger Institute Data Sharing"/>
        </authorList>
    </citation>
    <scope>NUCLEOTIDE SEQUENCE [LARGE SCALE GENOMIC DNA]</scope>
</reference>
<protein>
    <recommendedName>
        <fullName evidence="10">SEFIR domain-containing protein</fullName>
    </recommendedName>
</protein>
<dbReference type="Gene3D" id="3.40.50.11530">
    <property type="match status" value="1"/>
</dbReference>
<evidence type="ECO:0000256" key="7">
    <source>
        <dbReference type="ARBA" id="ARBA00023180"/>
    </source>
</evidence>
<dbReference type="Pfam" id="PF08357">
    <property type="entry name" value="SEFIR"/>
    <property type="match status" value="1"/>
</dbReference>
<evidence type="ECO:0000256" key="2">
    <source>
        <dbReference type="ARBA" id="ARBA00022692"/>
    </source>
</evidence>
<reference evidence="11" key="3">
    <citation type="submission" date="2025-09" db="UniProtKB">
        <authorList>
            <consortium name="Ensembl"/>
        </authorList>
    </citation>
    <scope>IDENTIFICATION</scope>
</reference>
<comment type="subcellular location">
    <subcellularLocation>
        <location evidence="1">Membrane</location>
        <topology evidence="1">Single-pass type I membrane protein</topology>
    </subcellularLocation>
</comment>
<feature type="region of interest" description="Disordered" evidence="8">
    <location>
        <begin position="616"/>
        <end position="643"/>
    </location>
</feature>
<feature type="domain" description="SEFIR" evidence="10">
    <location>
        <begin position="347"/>
        <end position="568"/>
    </location>
</feature>
<evidence type="ECO:0000259" key="10">
    <source>
        <dbReference type="Pfam" id="PF08357"/>
    </source>
</evidence>
<dbReference type="PANTHER" id="PTHR15583:SF21">
    <property type="entry name" value="INTERLEUKIN-17 RECEPTOR E-LIKE"/>
    <property type="match status" value="1"/>
</dbReference>
<evidence type="ECO:0000256" key="5">
    <source>
        <dbReference type="ARBA" id="ARBA00023136"/>
    </source>
</evidence>
<keyword evidence="3" id="KW-0732">Signal</keyword>
<dbReference type="InterPro" id="IPR013568">
    <property type="entry name" value="SEFIR_dom"/>
</dbReference>
<name>A0A667ZRK6_9TELE</name>